<evidence type="ECO:0000256" key="1">
    <source>
        <dbReference type="SAM" id="SignalP"/>
    </source>
</evidence>
<dbReference type="AlphaFoldDB" id="A0A5C8IZ40"/>
<evidence type="ECO:0008006" key="4">
    <source>
        <dbReference type="Google" id="ProtNLM"/>
    </source>
</evidence>
<dbReference type="Gene3D" id="2.20.110.10">
    <property type="entry name" value="Histone H3 K4-specific methyltransferase SET7/9 N-terminal domain"/>
    <property type="match status" value="1"/>
</dbReference>
<name>A0A5C8IZ40_9BACT</name>
<accession>A0A5C8IZ40</accession>
<dbReference type="SUPFAM" id="SSF82185">
    <property type="entry name" value="Histone H3 K4-specific methyltransferase SET7/9 N-terminal domain"/>
    <property type="match status" value="1"/>
</dbReference>
<feature type="chain" id="PRO_5022914371" description="Toxin-antitoxin system YwqK family antitoxin" evidence="1">
    <location>
        <begin position="19"/>
        <end position="144"/>
    </location>
</feature>
<keyword evidence="3" id="KW-1185">Reference proteome</keyword>
<protein>
    <recommendedName>
        <fullName evidence="4">Toxin-antitoxin system YwqK family antitoxin</fullName>
    </recommendedName>
</protein>
<gene>
    <name evidence="2" type="ORF">FVR03_21660</name>
</gene>
<feature type="signal peptide" evidence="1">
    <location>
        <begin position="1"/>
        <end position="18"/>
    </location>
</feature>
<sequence>MKHCVILLLMLLPLAAIGAEPGGKGDRPGFLFFRSNKFDKQGQFHGRWKVYHEEEGYLIRKGRFRHGREVGKWTYYYPDGTTYMQEKWKKRSNEVLVKRYHENGLLHREGKGRLDTAGEHLRFYWFGDWKVYNENGQYTHTETF</sequence>
<evidence type="ECO:0000313" key="3">
    <source>
        <dbReference type="Proteomes" id="UP000321926"/>
    </source>
</evidence>
<dbReference type="EMBL" id="VRTY01000126">
    <property type="protein sequence ID" value="TXK26574.1"/>
    <property type="molecule type" value="Genomic_DNA"/>
</dbReference>
<dbReference type="Proteomes" id="UP000321926">
    <property type="component" value="Unassembled WGS sequence"/>
</dbReference>
<dbReference type="OrthoDB" id="8536728at2"/>
<evidence type="ECO:0000313" key="2">
    <source>
        <dbReference type="EMBL" id="TXK26574.1"/>
    </source>
</evidence>
<proteinExistence type="predicted"/>
<reference evidence="2 3" key="1">
    <citation type="submission" date="2019-08" db="EMBL/GenBank/DDBJ databases">
        <authorList>
            <person name="Shi S."/>
        </authorList>
    </citation>
    <scope>NUCLEOTIDE SEQUENCE [LARGE SCALE GENOMIC DNA]</scope>
    <source>
        <strain evidence="2 3">GY10130</strain>
    </source>
</reference>
<dbReference type="RefSeq" id="WP_147923868.1">
    <property type="nucleotide sequence ID" value="NZ_VRTY01000126.1"/>
</dbReference>
<comment type="caution">
    <text evidence="2">The sequence shown here is derived from an EMBL/GenBank/DDBJ whole genome shotgun (WGS) entry which is preliminary data.</text>
</comment>
<keyword evidence="1" id="KW-0732">Signal</keyword>
<organism evidence="2 3">
    <name type="scientific">Pontibacter qinzhouensis</name>
    <dbReference type="NCBI Taxonomy" id="2603253"/>
    <lineage>
        <taxon>Bacteria</taxon>
        <taxon>Pseudomonadati</taxon>
        <taxon>Bacteroidota</taxon>
        <taxon>Cytophagia</taxon>
        <taxon>Cytophagales</taxon>
        <taxon>Hymenobacteraceae</taxon>
        <taxon>Pontibacter</taxon>
    </lineage>
</organism>